<dbReference type="SMART" id="SM00829">
    <property type="entry name" value="PKS_ER"/>
    <property type="match status" value="1"/>
</dbReference>
<reference evidence="2" key="1">
    <citation type="submission" date="2021-03" db="EMBL/GenBank/DDBJ databases">
        <title>Acanthopleuribacteraceae sp. M133.</title>
        <authorList>
            <person name="Wang G."/>
        </authorList>
    </citation>
    <scope>NUCLEOTIDE SEQUENCE</scope>
    <source>
        <strain evidence="2">M133</strain>
    </source>
</reference>
<dbReference type="GO" id="GO:0016491">
    <property type="term" value="F:oxidoreductase activity"/>
    <property type="evidence" value="ECO:0007669"/>
    <property type="project" value="InterPro"/>
</dbReference>
<dbReference type="InterPro" id="IPR013149">
    <property type="entry name" value="ADH-like_C"/>
</dbReference>
<proteinExistence type="predicted"/>
<dbReference type="Pfam" id="PF00107">
    <property type="entry name" value="ADH_zinc_N"/>
    <property type="match status" value="1"/>
</dbReference>
<dbReference type="InterPro" id="IPR052711">
    <property type="entry name" value="Zinc_ADH-like"/>
</dbReference>
<dbReference type="SUPFAM" id="SSF51735">
    <property type="entry name" value="NAD(P)-binding Rossmann-fold domains"/>
    <property type="match status" value="1"/>
</dbReference>
<evidence type="ECO:0000313" key="2">
    <source>
        <dbReference type="EMBL" id="QTD51494.1"/>
    </source>
</evidence>
<dbReference type="Pfam" id="PF08240">
    <property type="entry name" value="ADH_N"/>
    <property type="match status" value="1"/>
</dbReference>
<dbReference type="InterPro" id="IPR036291">
    <property type="entry name" value="NAD(P)-bd_dom_sf"/>
</dbReference>
<dbReference type="InterPro" id="IPR020843">
    <property type="entry name" value="ER"/>
</dbReference>
<keyword evidence="3" id="KW-1185">Reference proteome</keyword>
<name>A0A8A4TQN3_SULCO</name>
<dbReference type="GO" id="GO:0003951">
    <property type="term" value="F:NAD+ kinase activity"/>
    <property type="evidence" value="ECO:0007669"/>
    <property type="project" value="InterPro"/>
</dbReference>
<protein>
    <submittedName>
        <fullName evidence="2">NAD(P)-dependent alcohol dehydrogenase</fullName>
    </submittedName>
</protein>
<dbReference type="PANTHER" id="PTHR45033">
    <property type="match status" value="1"/>
</dbReference>
<dbReference type="PANTHER" id="PTHR45033:SF2">
    <property type="entry name" value="ZINC-TYPE ALCOHOL DEHYDROGENASE-LIKE PROTEIN C1773.06C"/>
    <property type="match status" value="1"/>
</dbReference>
<dbReference type="AlphaFoldDB" id="A0A8A4TQN3"/>
<dbReference type="InterPro" id="IPR013154">
    <property type="entry name" value="ADH-like_N"/>
</dbReference>
<organism evidence="2 3">
    <name type="scientific">Sulfidibacter corallicola</name>
    <dbReference type="NCBI Taxonomy" id="2818388"/>
    <lineage>
        <taxon>Bacteria</taxon>
        <taxon>Pseudomonadati</taxon>
        <taxon>Acidobacteriota</taxon>
        <taxon>Holophagae</taxon>
        <taxon>Acanthopleuribacterales</taxon>
        <taxon>Acanthopleuribacteraceae</taxon>
        <taxon>Sulfidibacter</taxon>
    </lineage>
</organism>
<dbReference type="Proteomes" id="UP000663929">
    <property type="component" value="Chromosome"/>
</dbReference>
<evidence type="ECO:0000259" key="1">
    <source>
        <dbReference type="SMART" id="SM00829"/>
    </source>
</evidence>
<dbReference type="InterPro" id="IPR011032">
    <property type="entry name" value="GroES-like_sf"/>
</dbReference>
<feature type="domain" description="Enoyl reductase (ER)" evidence="1">
    <location>
        <begin position="11"/>
        <end position="334"/>
    </location>
</feature>
<dbReference type="CDD" id="cd08276">
    <property type="entry name" value="MDR7"/>
    <property type="match status" value="1"/>
</dbReference>
<gene>
    <name evidence="2" type="ORF">J3U87_03415</name>
</gene>
<dbReference type="EMBL" id="CP071793">
    <property type="protein sequence ID" value="QTD51494.1"/>
    <property type="molecule type" value="Genomic_DNA"/>
</dbReference>
<dbReference type="KEGG" id="scor:J3U87_03415"/>
<dbReference type="Gene3D" id="3.90.180.10">
    <property type="entry name" value="Medium-chain alcohol dehydrogenases, catalytic domain"/>
    <property type="match status" value="1"/>
</dbReference>
<dbReference type="SUPFAM" id="SSF50129">
    <property type="entry name" value="GroES-like"/>
    <property type="match status" value="1"/>
</dbReference>
<evidence type="ECO:0000313" key="3">
    <source>
        <dbReference type="Proteomes" id="UP000663929"/>
    </source>
</evidence>
<dbReference type="Gene3D" id="3.40.50.720">
    <property type="entry name" value="NAD(P)-binding Rossmann-like Domain"/>
    <property type="match status" value="1"/>
</dbReference>
<dbReference type="GO" id="GO:0006741">
    <property type="term" value="P:NADP+ biosynthetic process"/>
    <property type="evidence" value="ECO:0007669"/>
    <property type="project" value="InterPro"/>
</dbReference>
<accession>A0A8A4TQN3</accession>
<dbReference type="RefSeq" id="WP_237381624.1">
    <property type="nucleotide sequence ID" value="NZ_CP071793.1"/>
</dbReference>
<sequence length="336" mass="36182">MIQVAAFDTFGLEHLRLQDRPQASLGPQDVRVRIHAASLNYRDLLMIQGLYNPRLGLPLIPCSDGAGEVLEVGSEVEDLNVGDRVCSTMIPDWEEGEPGSMLLNTTLGGPVDGMLARERVLPRQAWLKLPDYLDYDQAATLPVAGLTAWTALVTEGGIERGSRVLLLGTGGVSIMALQIAKALGAEVIITSSSDEKLARAKEMGADHTINYRTHPKWEKEVLALAPGGVDLVVEVGGDGTFDRSVKSARVGGRIALIGVLAAQNTPVNLTSVIMKKIRVQGILVGSRADFKAYLAFLAEHRLEPVIDRVFEGLDQASSAFEVMAAGRHFGKIVVRI</sequence>